<dbReference type="PANTHER" id="PTHR13271:SF34">
    <property type="entry name" value="N-LYSINE METHYLTRANSFERASE SETD6"/>
    <property type="match status" value="1"/>
</dbReference>
<gene>
    <name evidence="7" type="ORF">BDN70DRAFT_973736</name>
</gene>
<protein>
    <recommendedName>
        <fullName evidence="4">Ribosomal lysine N-methyltransferase 4</fullName>
        <ecNumber evidence="4">2.1.1.-</ecNumber>
    </recommendedName>
</protein>
<comment type="similarity">
    <text evidence="4">Belongs to the class V-like SAM-binding methyltransferase superfamily. Histone-lysine methyltransferase family. SETD6 subfamily.</text>
</comment>
<comment type="caution">
    <text evidence="7">The sequence shown here is derived from an EMBL/GenBank/DDBJ whole genome shotgun (WGS) entry which is preliminary data.</text>
</comment>
<evidence type="ECO:0000256" key="2">
    <source>
        <dbReference type="ARBA" id="ARBA00022679"/>
    </source>
</evidence>
<dbReference type="Pfam" id="PF09273">
    <property type="entry name" value="Rubis-subs-bind"/>
    <property type="match status" value="1"/>
</dbReference>
<keyword evidence="2 4" id="KW-0808">Transferase</keyword>
<dbReference type="InterPro" id="IPR046341">
    <property type="entry name" value="SET_dom_sf"/>
</dbReference>
<dbReference type="InterPro" id="IPR001214">
    <property type="entry name" value="SET_dom"/>
</dbReference>
<dbReference type="SUPFAM" id="SSF82199">
    <property type="entry name" value="SET domain"/>
    <property type="match status" value="1"/>
</dbReference>
<reference evidence="7" key="1">
    <citation type="submission" date="2020-11" db="EMBL/GenBank/DDBJ databases">
        <authorList>
            <consortium name="DOE Joint Genome Institute"/>
            <person name="Ahrendt S."/>
            <person name="Riley R."/>
            <person name="Andreopoulos W."/>
            <person name="Labutti K."/>
            <person name="Pangilinan J."/>
            <person name="Ruiz-Duenas F.J."/>
            <person name="Barrasa J.M."/>
            <person name="Sanchez-Garcia M."/>
            <person name="Camarero S."/>
            <person name="Miyauchi S."/>
            <person name="Serrano A."/>
            <person name="Linde D."/>
            <person name="Babiker R."/>
            <person name="Drula E."/>
            <person name="Ayuso-Fernandez I."/>
            <person name="Pacheco R."/>
            <person name="Padilla G."/>
            <person name="Ferreira P."/>
            <person name="Barriuso J."/>
            <person name="Kellner H."/>
            <person name="Castanera R."/>
            <person name="Alfaro M."/>
            <person name="Ramirez L."/>
            <person name="Pisabarro A.G."/>
            <person name="Kuo A."/>
            <person name="Tritt A."/>
            <person name="Lipzen A."/>
            <person name="He G."/>
            <person name="Yan M."/>
            <person name="Ng V."/>
            <person name="Cullen D."/>
            <person name="Martin F."/>
            <person name="Rosso M.-N."/>
            <person name="Henrissat B."/>
            <person name="Hibbett D."/>
            <person name="Martinez A.T."/>
            <person name="Grigoriev I.V."/>
        </authorList>
    </citation>
    <scope>NUCLEOTIDE SEQUENCE</scope>
    <source>
        <strain evidence="7">CIRM-BRFM 674</strain>
    </source>
</reference>
<dbReference type="InterPro" id="IPR050600">
    <property type="entry name" value="SETD3_SETD6_MTase"/>
</dbReference>
<evidence type="ECO:0000259" key="6">
    <source>
        <dbReference type="PROSITE" id="PS50280"/>
    </source>
</evidence>
<comment type="function">
    <text evidence="4">S-adenosyl-L-methionine-dependent protein-lysine N-methyltransferase that monomethylates 60S ribosomal protein L42.</text>
</comment>
<feature type="domain" description="SET" evidence="6">
    <location>
        <begin position="20"/>
        <end position="300"/>
    </location>
</feature>
<accession>A0A9P5Z6M9</accession>
<evidence type="ECO:0000313" key="7">
    <source>
        <dbReference type="EMBL" id="KAF9481573.1"/>
    </source>
</evidence>
<dbReference type="InterPro" id="IPR036464">
    <property type="entry name" value="Rubisco_LSMT_subst-bd_sf"/>
</dbReference>
<proteinExistence type="inferred from homology"/>
<dbReference type="PIRSF" id="PIRSF011771">
    <property type="entry name" value="RMS1_SET"/>
    <property type="match status" value="1"/>
</dbReference>
<feature type="region of interest" description="Disordered" evidence="5">
    <location>
        <begin position="478"/>
        <end position="502"/>
    </location>
</feature>
<feature type="compositionally biased region" description="Basic and acidic residues" evidence="5">
    <location>
        <begin position="223"/>
        <end position="239"/>
    </location>
</feature>
<dbReference type="EC" id="2.1.1.-" evidence="4"/>
<dbReference type="GO" id="GO:0005634">
    <property type="term" value="C:nucleus"/>
    <property type="evidence" value="ECO:0007669"/>
    <property type="project" value="UniProtKB-SubCell"/>
</dbReference>
<dbReference type="Proteomes" id="UP000807469">
    <property type="component" value="Unassembled WGS sequence"/>
</dbReference>
<dbReference type="Pfam" id="PF00856">
    <property type="entry name" value="SET"/>
    <property type="match status" value="1"/>
</dbReference>
<dbReference type="InterPro" id="IPR011383">
    <property type="entry name" value="N-lys_methylase_SETD6"/>
</dbReference>
<dbReference type="AlphaFoldDB" id="A0A9P5Z6M9"/>
<name>A0A9P5Z6M9_9AGAR</name>
<dbReference type="PROSITE" id="PS50280">
    <property type="entry name" value="SET"/>
    <property type="match status" value="1"/>
</dbReference>
<dbReference type="Gene3D" id="3.90.1420.10">
    <property type="entry name" value="Rubisco LSMT, substrate-binding domain"/>
    <property type="match status" value="1"/>
</dbReference>
<keyword evidence="1 4" id="KW-0489">Methyltransferase</keyword>
<feature type="compositionally biased region" description="Basic and acidic residues" evidence="5">
    <location>
        <begin position="192"/>
        <end position="202"/>
    </location>
</feature>
<keyword evidence="3 4" id="KW-0949">S-adenosyl-L-methionine</keyword>
<feature type="region of interest" description="Disordered" evidence="5">
    <location>
        <begin position="192"/>
        <end position="248"/>
    </location>
</feature>
<dbReference type="InterPro" id="IPR015353">
    <property type="entry name" value="Rubisco_LSMT_subst-bd"/>
</dbReference>
<dbReference type="GO" id="GO:0016279">
    <property type="term" value="F:protein-lysine N-methyltransferase activity"/>
    <property type="evidence" value="ECO:0007669"/>
    <property type="project" value="UniProtKB-UniRule"/>
</dbReference>
<evidence type="ECO:0000256" key="1">
    <source>
        <dbReference type="ARBA" id="ARBA00022603"/>
    </source>
</evidence>
<keyword evidence="4" id="KW-0539">Nucleus</keyword>
<organism evidence="7 8">
    <name type="scientific">Pholiota conissans</name>
    <dbReference type="NCBI Taxonomy" id="109636"/>
    <lineage>
        <taxon>Eukaryota</taxon>
        <taxon>Fungi</taxon>
        <taxon>Dikarya</taxon>
        <taxon>Basidiomycota</taxon>
        <taxon>Agaricomycotina</taxon>
        <taxon>Agaricomycetes</taxon>
        <taxon>Agaricomycetidae</taxon>
        <taxon>Agaricales</taxon>
        <taxon>Agaricineae</taxon>
        <taxon>Strophariaceae</taxon>
        <taxon>Pholiota</taxon>
    </lineage>
</organism>
<dbReference type="Gene3D" id="3.90.1410.10">
    <property type="entry name" value="set domain protein methyltransferase, domain 1"/>
    <property type="match status" value="2"/>
</dbReference>
<dbReference type="PANTHER" id="PTHR13271">
    <property type="entry name" value="UNCHARACTERIZED PUTATIVE METHYLTRANSFERASE"/>
    <property type="match status" value="1"/>
</dbReference>
<dbReference type="OrthoDB" id="341421at2759"/>
<dbReference type="SUPFAM" id="SSF81822">
    <property type="entry name" value="RuBisCo LSMT C-terminal, substrate-binding domain"/>
    <property type="match status" value="1"/>
</dbReference>
<dbReference type="EMBL" id="MU155177">
    <property type="protein sequence ID" value="KAF9481573.1"/>
    <property type="molecule type" value="Genomic_DNA"/>
</dbReference>
<keyword evidence="8" id="KW-1185">Reference proteome</keyword>
<sequence>MSLSDFVSWFQSHNGVVDTTAIEIVDLPASEGYRGAVALKDIPEGHTVFSIPRTLVLSTRTSQLPNRFGEVPWRGFGLHEGWSGLMLCMMWEAALGAQSKWGPYFDIMPSTFDTPMFWNDIDLAELQGTSVVEKLGREQANKDYNEKVIPAMQSRPDLFNQEDISTRYSLETFHIMGSRILSRSFTLEKTDDAAEKDAHDDDVGNTSIGSAMDVDSGQNASHPHSDDAHAEGEDAHAQEEEGGSDDEEEVAAEVVMIPYADILNARYQTENVKLFYEPDCLRMVSTKPIKAGDQIWNTYGDLPNSELLRGFGHVDYLLLATGGRGNPGDVAELRADLIVQSLGNVSQADMEARIDWWLEEGGEDVFVLELPASREAVELPPDLLAFTRLISVDEDWARAQRKSTPPKPKADAATLHILHDALGKRLALYPTTLAEDEALEAAMDALSLNQRHALIVRMGEKRVLELVRARVAELLAAADKGDNKSKRKAESGPENGRKKRKE</sequence>
<evidence type="ECO:0000256" key="5">
    <source>
        <dbReference type="SAM" id="MobiDB-lite"/>
    </source>
</evidence>
<comment type="subcellular location">
    <subcellularLocation>
        <location evidence="4">Nucleus</location>
    </subcellularLocation>
</comment>
<evidence type="ECO:0000256" key="4">
    <source>
        <dbReference type="PIRNR" id="PIRNR011771"/>
    </source>
</evidence>
<evidence type="ECO:0000313" key="8">
    <source>
        <dbReference type="Proteomes" id="UP000807469"/>
    </source>
</evidence>
<dbReference type="GO" id="GO:0032259">
    <property type="term" value="P:methylation"/>
    <property type="evidence" value="ECO:0007669"/>
    <property type="project" value="UniProtKB-KW"/>
</dbReference>
<feature type="compositionally biased region" description="Basic and acidic residues" evidence="5">
    <location>
        <begin position="479"/>
        <end position="491"/>
    </location>
</feature>
<evidence type="ECO:0000256" key="3">
    <source>
        <dbReference type="ARBA" id="ARBA00022691"/>
    </source>
</evidence>